<organism evidence="1 2">
    <name type="scientific">Mammaliicoccus sciuri</name>
    <name type="common">Staphylococcus sciuri</name>
    <dbReference type="NCBI Taxonomy" id="1296"/>
    <lineage>
        <taxon>Bacteria</taxon>
        <taxon>Bacillati</taxon>
        <taxon>Bacillota</taxon>
        <taxon>Bacilli</taxon>
        <taxon>Bacillales</taxon>
        <taxon>Staphylococcaceae</taxon>
        <taxon>Mammaliicoccus</taxon>
    </lineage>
</organism>
<name>A0AB37HRG3_MAMSC</name>
<dbReference type="Proteomes" id="UP000640299">
    <property type="component" value="Chromosome"/>
</dbReference>
<evidence type="ECO:0008006" key="3">
    <source>
        <dbReference type="Google" id="ProtNLM"/>
    </source>
</evidence>
<sequence length="51" mass="6100">MLVKELIDELNYIVKQYGENVDLKTKNEQEITIEIEFKDSQFERPIIVVED</sequence>
<evidence type="ECO:0000313" key="2">
    <source>
        <dbReference type="Proteomes" id="UP000640299"/>
    </source>
</evidence>
<gene>
    <name evidence="1" type="ORF">JRU67_09280</name>
</gene>
<proteinExistence type="predicted"/>
<accession>A0AB37HRG3</accession>
<protein>
    <recommendedName>
        <fullName evidence="3">Phage protein</fullName>
    </recommendedName>
</protein>
<dbReference type="RefSeq" id="WP_204178238.1">
    <property type="nucleotide sequence ID" value="NZ_CP069389.1"/>
</dbReference>
<evidence type="ECO:0000313" key="1">
    <source>
        <dbReference type="EMBL" id="QRN90254.1"/>
    </source>
</evidence>
<dbReference type="EMBL" id="CP069389">
    <property type="protein sequence ID" value="QRN90254.1"/>
    <property type="molecule type" value="Genomic_DNA"/>
</dbReference>
<reference evidence="1" key="1">
    <citation type="submission" date="2021-02" db="EMBL/GenBank/DDBJ databases">
        <title>cfr and optrA-positive Staphylococcus spp.</title>
        <authorList>
            <person name="Chen L."/>
        </authorList>
    </citation>
    <scope>NUCLEOTIDE SEQUENCE</scope>
    <source>
        <strain evidence="1">GDQ20D70P</strain>
    </source>
</reference>
<dbReference type="AlphaFoldDB" id="A0AB37HRG3"/>